<dbReference type="AlphaFoldDB" id="A0A3Q3FHA8"/>
<reference evidence="1" key="2">
    <citation type="submission" date="2025-09" db="UniProtKB">
        <authorList>
            <consortium name="Ensembl"/>
        </authorList>
    </citation>
    <scope>IDENTIFICATION</scope>
</reference>
<evidence type="ECO:0000313" key="2">
    <source>
        <dbReference type="Proteomes" id="UP000261660"/>
    </source>
</evidence>
<organism evidence="1 2">
    <name type="scientific">Labrus bergylta</name>
    <name type="common">ballan wrasse</name>
    <dbReference type="NCBI Taxonomy" id="56723"/>
    <lineage>
        <taxon>Eukaryota</taxon>
        <taxon>Metazoa</taxon>
        <taxon>Chordata</taxon>
        <taxon>Craniata</taxon>
        <taxon>Vertebrata</taxon>
        <taxon>Euteleostomi</taxon>
        <taxon>Actinopterygii</taxon>
        <taxon>Neopterygii</taxon>
        <taxon>Teleostei</taxon>
        <taxon>Neoteleostei</taxon>
        <taxon>Acanthomorphata</taxon>
        <taxon>Eupercaria</taxon>
        <taxon>Labriformes</taxon>
        <taxon>Labridae</taxon>
        <taxon>Labrus</taxon>
    </lineage>
</organism>
<keyword evidence="2" id="KW-1185">Reference proteome</keyword>
<proteinExistence type="predicted"/>
<protein>
    <submittedName>
        <fullName evidence="1">Uncharacterized protein</fullName>
    </submittedName>
</protein>
<dbReference type="Ensembl" id="ENSLBET00000019575.1">
    <property type="protein sequence ID" value="ENSLBEP00000018548.1"/>
    <property type="gene ID" value="ENSLBEG00000014295.1"/>
</dbReference>
<accession>A0A3Q3FHA8</accession>
<sequence>DFAKPAPEFSSLLALSLNRADHFHNFSMWLKIFLKNIINLNAMYNINKNFSQELLVQLCSFYLCFYSQHIQYSFYLVIIMPRLHCYCAFRLIVWNQRDCGFFLKVGP</sequence>
<reference evidence="1" key="1">
    <citation type="submission" date="2025-08" db="UniProtKB">
        <authorList>
            <consortium name="Ensembl"/>
        </authorList>
    </citation>
    <scope>IDENTIFICATION</scope>
</reference>
<dbReference type="Proteomes" id="UP000261660">
    <property type="component" value="Unplaced"/>
</dbReference>
<evidence type="ECO:0000313" key="1">
    <source>
        <dbReference type="Ensembl" id="ENSLBEP00000018548.1"/>
    </source>
</evidence>
<name>A0A3Q3FHA8_9LABR</name>
<dbReference type="InParanoid" id="A0A3Q3FHA8"/>